<evidence type="ECO:0000259" key="1">
    <source>
        <dbReference type="Pfam" id="PF08818"/>
    </source>
</evidence>
<accession>A0A370G5Y2</accession>
<dbReference type="OrthoDB" id="214150at2"/>
<dbReference type="RefSeq" id="WP_114746790.1">
    <property type="nucleotide sequence ID" value="NZ_QQAY01000015.1"/>
</dbReference>
<name>A0A370G5Y2_9BACI</name>
<feature type="domain" description="YdhG-like" evidence="1">
    <location>
        <begin position="20"/>
        <end position="117"/>
    </location>
</feature>
<proteinExistence type="predicted"/>
<evidence type="ECO:0000313" key="2">
    <source>
        <dbReference type="EMBL" id="RDI39185.1"/>
    </source>
</evidence>
<dbReference type="Proteomes" id="UP000255326">
    <property type="component" value="Unassembled WGS sequence"/>
</dbReference>
<keyword evidence="3" id="KW-1185">Reference proteome</keyword>
<dbReference type="EMBL" id="QQAY01000015">
    <property type="protein sequence ID" value="RDI39185.1"/>
    <property type="molecule type" value="Genomic_DNA"/>
</dbReference>
<dbReference type="Gene3D" id="3.90.1150.200">
    <property type="match status" value="1"/>
</dbReference>
<dbReference type="InterPro" id="IPR014922">
    <property type="entry name" value="YdhG-like"/>
</dbReference>
<comment type="caution">
    <text evidence="2">The sequence shown here is derived from an EMBL/GenBank/DDBJ whole genome shotgun (WGS) entry which is preliminary data.</text>
</comment>
<protein>
    <submittedName>
        <fullName evidence="2">Uncharacterized protein YdeI (YjbR/CyaY-like superfamily)</fullName>
    </submittedName>
</protein>
<sequence length="197" mass="22992">MTRSELHPKVDAFMIRAKKWSAEYMKLRDIALDCGLTEDFKWMHPCYTLEGKNVVLIHGFKDYCAYLFHKGSLMKDPEGILIQQTENVQAARQIRFTNVEEIIEMESILKDYIMQAIEVEKSGLEVEFKKTTEYSIPEEFQVKLGEMPDLKEAFESLTPGRQRAYILHFSQAKQAKTRQARVEKYIQQILEGKGMND</sequence>
<dbReference type="Pfam" id="PF08818">
    <property type="entry name" value="DUF1801"/>
    <property type="match status" value="1"/>
</dbReference>
<dbReference type="AlphaFoldDB" id="A0A370G5Y2"/>
<organism evidence="2 3">
    <name type="scientific">Falsibacillus pallidus</name>
    <dbReference type="NCBI Taxonomy" id="493781"/>
    <lineage>
        <taxon>Bacteria</taxon>
        <taxon>Bacillati</taxon>
        <taxon>Bacillota</taxon>
        <taxon>Bacilli</taxon>
        <taxon>Bacillales</taxon>
        <taxon>Bacillaceae</taxon>
        <taxon>Falsibacillus</taxon>
    </lineage>
</organism>
<dbReference type="InterPro" id="IPR016786">
    <property type="entry name" value="YdeI_bac"/>
</dbReference>
<evidence type="ECO:0000313" key="3">
    <source>
        <dbReference type="Proteomes" id="UP000255326"/>
    </source>
</evidence>
<reference evidence="2 3" key="1">
    <citation type="submission" date="2018-07" db="EMBL/GenBank/DDBJ databases">
        <title>Genomic Encyclopedia of Type Strains, Phase IV (KMG-IV): sequencing the most valuable type-strain genomes for metagenomic binning, comparative biology and taxonomic classification.</title>
        <authorList>
            <person name="Goeker M."/>
        </authorList>
    </citation>
    <scope>NUCLEOTIDE SEQUENCE [LARGE SCALE GENOMIC DNA]</scope>
    <source>
        <strain evidence="2 3">DSM 25281</strain>
    </source>
</reference>
<dbReference type="PIRSF" id="PIRSF021308">
    <property type="entry name" value="UCP021308"/>
    <property type="match status" value="1"/>
</dbReference>
<dbReference type="Pfam" id="PF13376">
    <property type="entry name" value="OmdA"/>
    <property type="match status" value="1"/>
</dbReference>
<dbReference type="SUPFAM" id="SSF159888">
    <property type="entry name" value="YdhG-like"/>
    <property type="match status" value="1"/>
</dbReference>
<gene>
    <name evidence="2" type="ORF">DFR59_11592</name>
</gene>